<keyword evidence="2" id="KW-1185">Reference proteome</keyword>
<dbReference type="KEGG" id="nsa:Nitsa_1207"/>
<dbReference type="EMBL" id="CP002452">
    <property type="protein sequence ID" value="ADV46460.1"/>
    <property type="molecule type" value="Genomic_DNA"/>
</dbReference>
<gene>
    <name evidence="1" type="ordered locus">Nitsa_1207</name>
</gene>
<organism evidence="1 2">
    <name type="scientific">Nitratifractor salsuginis (strain DSM 16511 / JCM 12458 / E9I37-1)</name>
    <dbReference type="NCBI Taxonomy" id="749222"/>
    <lineage>
        <taxon>Bacteria</taxon>
        <taxon>Pseudomonadati</taxon>
        <taxon>Campylobacterota</taxon>
        <taxon>Epsilonproteobacteria</taxon>
        <taxon>Campylobacterales</taxon>
        <taxon>Sulfurovaceae</taxon>
        <taxon>Nitratifractor</taxon>
    </lineage>
</organism>
<reference evidence="2" key="2">
    <citation type="submission" date="2011-01" db="EMBL/GenBank/DDBJ databases">
        <title>The complete genome of Nitratifractor salsuginis DSM 16511.</title>
        <authorList>
            <consortium name="US DOE Joint Genome Institute (JGI-PGF)"/>
            <person name="Lucas S."/>
            <person name="Copeland A."/>
            <person name="Lapidus A."/>
            <person name="Bruce D."/>
            <person name="Goodwin L."/>
            <person name="Pitluck S."/>
            <person name="Kyrpides N."/>
            <person name="Mavromatis K."/>
            <person name="Ivanova N."/>
            <person name="Mikhailova N."/>
            <person name="Zeytun A."/>
            <person name="Detter J.C."/>
            <person name="Tapia R."/>
            <person name="Han C."/>
            <person name="Land M."/>
            <person name="Hauser L."/>
            <person name="Markowitz V."/>
            <person name="Cheng J.-F."/>
            <person name="Hugenholtz P."/>
            <person name="Woyke T."/>
            <person name="Wu D."/>
            <person name="Tindall B."/>
            <person name="Schuetze A."/>
            <person name="Brambilla E."/>
            <person name="Klenk H.-P."/>
            <person name="Eisen J.A."/>
        </authorList>
    </citation>
    <scope>NUCLEOTIDE SEQUENCE [LARGE SCALE GENOMIC DNA]</scope>
    <source>
        <strain evidence="2">DSM 16511 / JCM 12458 / E9I37-1</strain>
    </source>
</reference>
<evidence type="ECO:0000313" key="1">
    <source>
        <dbReference type="EMBL" id="ADV46460.1"/>
    </source>
</evidence>
<sequence>MSTKTRAHKGMQEYAIGRFFQAAQGINNYLTCYDSIAIRDALDDAFCALIDNDVYQKYREQRGIKGFNISPFFGGCEEKILPLCENCKHYNKNSPACGMCKWFYSDKFEPKRGDAQK</sequence>
<evidence type="ECO:0000313" key="2">
    <source>
        <dbReference type="Proteomes" id="UP000008633"/>
    </source>
</evidence>
<dbReference type="STRING" id="749222.Nitsa_1207"/>
<proteinExistence type="predicted"/>
<dbReference type="Proteomes" id="UP000008633">
    <property type="component" value="Chromosome"/>
</dbReference>
<name>E6WYE8_NITSE</name>
<dbReference type="RefSeq" id="WP_013554151.1">
    <property type="nucleotide sequence ID" value="NC_014935.1"/>
</dbReference>
<dbReference type="AlphaFoldDB" id="E6WYE8"/>
<accession>E6WYE8</accession>
<protein>
    <submittedName>
        <fullName evidence="1">Uncharacterized protein</fullName>
    </submittedName>
</protein>
<dbReference type="HOGENOM" id="CLU_2082333_0_0_7"/>
<reference evidence="1 2" key="1">
    <citation type="journal article" date="2011" name="Stand. Genomic Sci.">
        <title>Complete genome sequence of Nitratifractor salsuginis type strain (E9I37-1).</title>
        <authorList>
            <person name="Anderson I."/>
            <person name="Sikorski J."/>
            <person name="Zeytun A."/>
            <person name="Nolan M."/>
            <person name="Lapidus A."/>
            <person name="Lucas S."/>
            <person name="Hammon N."/>
            <person name="Deshpande S."/>
            <person name="Cheng J.F."/>
            <person name="Tapia R."/>
            <person name="Han C."/>
            <person name="Goodwin L."/>
            <person name="Pitluck S."/>
            <person name="Liolios K."/>
            <person name="Pagani I."/>
            <person name="Ivanova N."/>
            <person name="Huntemann M."/>
            <person name="Mavromatis K."/>
            <person name="Ovchinikova G."/>
            <person name="Pati A."/>
            <person name="Chen A."/>
            <person name="Palaniappan K."/>
            <person name="Land M."/>
            <person name="Hauser L."/>
            <person name="Brambilla E.M."/>
            <person name="Ngatchou-Djao O.D."/>
            <person name="Rohde M."/>
            <person name="Tindall B.J."/>
            <person name="Goker M."/>
            <person name="Detter J.C."/>
            <person name="Woyke T."/>
            <person name="Bristow J."/>
            <person name="Eisen J.A."/>
            <person name="Markowitz V."/>
            <person name="Hugenholtz P."/>
            <person name="Klenk H.P."/>
            <person name="Kyrpides N.C."/>
        </authorList>
    </citation>
    <scope>NUCLEOTIDE SEQUENCE [LARGE SCALE GENOMIC DNA]</scope>
    <source>
        <strain evidence="2">DSM 16511 / JCM 12458 / E9I37-1</strain>
    </source>
</reference>